<gene>
    <name evidence="10" type="ORF">CIAN88_09150</name>
</gene>
<dbReference type="GO" id="GO:0006508">
    <property type="term" value="P:proteolysis"/>
    <property type="evidence" value="ECO:0007669"/>
    <property type="project" value="UniProtKB-KW"/>
</dbReference>
<evidence type="ECO:0000256" key="4">
    <source>
        <dbReference type="ARBA" id="ARBA00008236"/>
    </source>
</evidence>
<comment type="caution">
    <text evidence="10">The sequence shown here is derived from an EMBL/GenBank/DDBJ whole genome shotgun (WGS) entry which is preliminary data.</text>
</comment>
<keyword evidence="7" id="KW-0479">Metal-binding</keyword>
<accession>A0A099I6H7</accession>
<dbReference type="SUPFAM" id="SSF144052">
    <property type="entry name" value="Thermophilic metalloprotease-like"/>
    <property type="match status" value="1"/>
</dbReference>
<dbReference type="PANTHER" id="PTHR34448">
    <property type="entry name" value="AMINOPEPTIDASE"/>
    <property type="match status" value="1"/>
</dbReference>
<evidence type="ECO:0000256" key="8">
    <source>
        <dbReference type="ARBA" id="ARBA00022801"/>
    </source>
</evidence>
<evidence type="ECO:0000256" key="9">
    <source>
        <dbReference type="ARBA" id="ARBA00023049"/>
    </source>
</evidence>
<keyword evidence="5" id="KW-0031">Aminopeptidase</keyword>
<keyword evidence="8" id="KW-0378">Hydrolase</keyword>
<proteinExistence type="inferred from homology"/>
<dbReference type="InterPro" id="IPR052170">
    <property type="entry name" value="M29_Exopeptidase"/>
</dbReference>
<dbReference type="EMBL" id="JQIF01000039">
    <property type="protein sequence ID" value="KGJ53569.1"/>
    <property type="molecule type" value="Genomic_DNA"/>
</dbReference>
<dbReference type="InterPro" id="IPR035097">
    <property type="entry name" value="M29_N-terminal"/>
</dbReference>
<comment type="cofactor">
    <cofactor evidence="2">
        <name>Mg(2+)</name>
        <dbReference type="ChEBI" id="CHEBI:18420"/>
    </cofactor>
</comment>
<dbReference type="PANTHER" id="PTHR34448:SF3">
    <property type="entry name" value="AMINOPEPTIDASE AMPS"/>
    <property type="match status" value="1"/>
</dbReference>
<dbReference type="GO" id="GO:0046872">
    <property type="term" value="F:metal ion binding"/>
    <property type="evidence" value="ECO:0007669"/>
    <property type="project" value="UniProtKB-KW"/>
</dbReference>
<evidence type="ECO:0000313" key="10">
    <source>
        <dbReference type="EMBL" id="KGJ53569.1"/>
    </source>
</evidence>
<organism evidence="10 11">
    <name type="scientific">Clostridium innocuum</name>
    <dbReference type="NCBI Taxonomy" id="1522"/>
    <lineage>
        <taxon>Bacteria</taxon>
        <taxon>Bacillati</taxon>
        <taxon>Bacillota</taxon>
        <taxon>Clostridia</taxon>
        <taxon>Eubacteriales</taxon>
        <taxon>Clostridiaceae</taxon>
        <taxon>Clostridium</taxon>
    </lineage>
</organism>
<dbReference type="Gene3D" id="3.40.1830.10">
    <property type="entry name" value="Thermophilic metalloprotease (M29)"/>
    <property type="match status" value="1"/>
</dbReference>
<dbReference type="AlphaFoldDB" id="A0A099I6H7"/>
<name>A0A099I6H7_CLOIN</name>
<evidence type="ECO:0000256" key="7">
    <source>
        <dbReference type="ARBA" id="ARBA00022723"/>
    </source>
</evidence>
<reference evidence="10 11" key="1">
    <citation type="submission" date="2014-08" db="EMBL/GenBank/DDBJ databases">
        <title>Clostridium innocuum, an unnegligible vancomycin-resistant pathogen causing extra-intestinal infections.</title>
        <authorList>
            <person name="Feng Y."/>
            <person name="Chiu C.-H."/>
        </authorList>
    </citation>
    <scope>NUCLEOTIDE SEQUENCE [LARGE SCALE GENOMIC DNA]</scope>
    <source>
        <strain evidence="10 11">AN88</strain>
    </source>
</reference>
<dbReference type="PRINTS" id="PR00919">
    <property type="entry name" value="THERMOPTASE"/>
</dbReference>
<dbReference type="Pfam" id="PF02073">
    <property type="entry name" value="Peptidase_M29"/>
    <property type="match status" value="1"/>
</dbReference>
<evidence type="ECO:0000313" key="11">
    <source>
        <dbReference type="Proteomes" id="UP000030008"/>
    </source>
</evidence>
<comment type="cofactor">
    <cofactor evidence="1">
        <name>Co(2+)</name>
        <dbReference type="ChEBI" id="CHEBI:48828"/>
    </cofactor>
</comment>
<dbReference type="Proteomes" id="UP000030008">
    <property type="component" value="Unassembled WGS sequence"/>
</dbReference>
<dbReference type="GO" id="GO:0004177">
    <property type="term" value="F:aminopeptidase activity"/>
    <property type="evidence" value="ECO:0007669"/>
    <property type="project" value="UniProtKB-KW"/>
</dbReference>
<dbReference type="GO" id="GO:0008237">
    <property type="term" value="F:metallopeptidase activity"/>
    <property type="evidence" value="ECO:0007669"/>
    <property type="project" value="UniProtKB-KW"/>
</dbReference>
<protein>
    <submittedName>
        <fullName evidence="10">Peptidase M29</fullName>
    </submittedName>
</protein>
<sequence>MDARLQKYAKLAVRKGVNLQKGQTLIINTSVEALEMTRACVEEAYQAGAKEVLVFYKDDYVSKQHYQYQDEETLCTVRPWQIDCKLDYMKEGACILHIISDIPGILKDADAEKISKARLAMAKAGKELQSYTMMNKTQWCIVAAPNREWANLVFPEFEGEEAAVEELWDRILSAVHVEAENDPIQEWIDLQENFARREQILNTHRFQKLHFENAGGTDLWVELVKNHLWAGGSEKTVAGVEFNPNMPTEEIFTMPKKTGVNGKVFATKPLDYNGTLIEDFWFLFQDGKVIDFGAEKGYDTLSSLVHFDEGSCYLGEVALVPYESPISKSGILFLNTLFDENASCHLALGDAYPMNVAGGVDMSEEQLKEAGANHSMTHVDFMFGSPDMKITGVCEDGCEVAVFEQGNFVF</sequence>
<evidence type="ECO:0000256" key="3">
    <source>
        <dbReference type="ARBA" id="ARBA00001947"/>
    </source>
</evidence>
<dbReference type="InterPro" id="IPR000787">
    <property type="entry name" value="Peptidase_M29"/>
</dbReference>
<comment type="cofactor">
    <cofactor evidence="3">
        <name>Zn(2+)</name>
        <dbReference type="ChEBI" id="CHEBI:29105"/>
    </cofactor>
</comment>
<evidence type="ECO:0000256" key="2">
    <source>
        <dbReference type="ARBA" id="ARBA00001946"/>
    </source>
</evidence>
<keyword evidence="6" id="KW-0645">Protease</keyword>
<keyword evidence="9" id="KW-0482">Metalloprotease</keyword>
<evidence type="ECO:0000256" key="5">
    <source>
        <dbReference type="ARBA" id="ARBA00022438"/>
    </source>
</evidence>
<dbReference type="RefSeq" id="WP_009588330.1">
    <property type="nucleotide sequence ID" value="NZ_CAXULZ010000006.1"/>
</dbReference>
<comment type="similarity">
    <text evidence="4">Belongs to the peptidase M29 family.</text>
</comment>
<evidence type="ECO:0000256" key="6">
    <source>
        <dbReference type="ARBA" id="ARBA00022670"/>
    </source>
</evidence>
<evidence type="ECO:0000256" key="1">
    <source>
        <dbReference type="ARBA" id="ARBA00001941"/>
    </source>
</evidence>